<dbReference type="GO" id="GO:0005774">
    <property type="term" value="C:vacuolar membrane"/>
    <property type="evidence" value="ECO:0007669"/>
    <property type="project" value="UniProtKB-SubCell"/>
</dbReference>
<reference evidence="11" key="1">
    <citation type="journal article" date="2011" name="Proc. Natl. Acad. Sci. U.S.A.">
        <title>Obligate biotrophy features unraveled by the genomic analysis of rust fungi.</title>
        <authorList>
            <person name="Duplessis S."/>
            <person name="Cuomo C.A."/>
            <person name="Lin Y.-C."/>
            <person name="Aerts A."/>
            <person name="Tisserant E."/>
            <person name="Veneault-Fourrey C."/>
            <person name="Joly D.L."/>
            <person name="Hacquard S."/>
            <person name="Amselem J."/>
            <person name="Cantarel B.L."/>
            <person name="Chiu R."/>
            <person name="Coutinho P.M."/>
            <person name="Feau N."/>
            <person name="Field M."/>
            <person name="Frey P."/>
            <person name="Gelhaye E."/>
            <person name="Goldberg J."/>
            <person name="Grabherr M.G."/>
            <person name="Kodira C.D."/>
            <person name="Kohler A."/>
            <person name="Kuees U."/>
            <person name="Lindquist E.A."/>
            <person name="Lucas S.M."/>
            <person name="Mago R."/>
            <person name="Mauceli E."/>
            <person name="Morin E."/>
            <person name="Murat C."/>
            <person name="Pangilinan J.L."/>
            <person name="Park R."/>
            <person name="Pearson M."/>
            <person name="Quesneville H."/>
            <person name="Rouhier N."/>
            <person name="Sakthikumar S."/>
            <person name="Salamov A.A."/>
            <person name="Schmutz J."/>
            <person name="Selles B."/>
            <person name="Shapiro H."/>
            <person name="Tanguay P."/>
            <person name="Tuskan G.A."/>
            <person name="Henrissat B."/>
            <person name="Van de Peer Y."/>
            <person name="Rouze P."/>
            <person name="Ellis J.G."/>
            <person name="Dodds P.N."/>
            <person name="Schein J.E."/>
            <person name="Zhong S."/>
            <person name="Hamelin R.C."/>
            <person name="Grigoriev I.V."/>
            <person name="Szabo L.J."/>
            <person name="Martin F."/>
        </authorList>
    </citation>
    <scope>NUCLEOTIDE SEQUENCE [LARGE SCALE GENOMIC DNA]</scope>
    <source>
        <strain evidence="11">98AG31 / pathotype 3-4-7</strain>
    </source>
</reference>
<protein>
    <recommendedName>
        <fullName evidence="8">Autophagy-related protein</fullName>
    </recommendedName>
</protein>
<dbReference type="Proteomes" id="UP000001072">
    <property type="component" value="Unassembled WGS sequence"/>
</dbReference>
<keyword evidence="11" id="KW-1185">Reference proteome</keyword>
<dbReference type="InterPro" id="IPR050495">
    <property type="entry name" value="ATG22/LtaA_families"/>
</dbReference>
<organism evidence="11">
    <name type="scientific">Melampsora larici-populina (strain 98AG31 / pathotype 3-4-7)</name>
    <name type="common">Poplar leaf rust fungus</name>
    <dbReference type="NCBI Taxonomy" id="747676"/>
    <lineage>
        <taxon>Eukaryota</taxon>
        <taxon>Fungi</taxon>
        <taxon>Dikarya</taxon>
        <taxon>Basidiomycota</taxon>
        <taxon>Pucciniomycotina</taxon>
        <taxon>Pucciniomycetes</taxon>
        <taxon>Pucciniales</taxon>
        <taxon>Melampsoraceae</taxon>
        <taxon>Melampsora</taxon>
    </lineage>
</organism>
<feature type="transmembrane region" description="Helical" evidence="8">
    <location>
        <begin position="273"/>
        <end position="292"/>
    </location>
</feature>
<dbReference type="HOGENOM" id="CLU_017518_1_0_1"/>
<dbReference type="GO" id="GO:0006914">
    <property type="term" value="P:autophagy"/>
    <property type="evidence" value="ECO:0007669"/>
    <property type="project" value="UniProtKB-KW"/>
</dbReference>
<keyword evidence="8" id="KW-0926">Vacuole</keyword>
<dbReference type="SUPFAM" id="SSF103473">
    <property type="entry name" value="MFS general substrate transporter"/>
    <property type="match status" value="1"/>
</dbReference>
<evidence type="ECO:0000256" key="7">
    <source>
        <dbReference type="ARBA" id="ARBA00023136"/>
    </source>
</evidence>
<dbReference type="PANTHER" id="PTHR23519:SF1">
    <property type="entry name" value="AUTOPHAGY-RELATED PROTEIN 22"/>
    <property type="match status" value="1"/>
</dbReference>
<dbReference type="PANTHER" id="PTHR23519">
    <property type="entry name" value="AUTOPHAGY-RELATED PROTEIN 22"/>
    <property type="match status" value="1"/>
</dbReference>
<evidence type="ECO:0000256" key="5">
    <source>
        <dbReference type="ARBA" id="ARBA00022989"/>
    </source>
</evidence>
<comment type="function">
    <text evidence="8">Vacuolar effluxer which mediate the efflux of amino acids resulting from autophagic degradation. The release of autophagic amino acids allows the maintenance of protein synthesis and viability during nitrogen starvation.</text>
</comment>
<dbReference type="OrthoDB" id="192733at2759"/>
<keyword evidence="8" id="KW-0029">Amino-acid transport</keyword>
<dbReference type="InterPro" id="IPR024671">
    <property type="entry name" value="Atg22-like"/>
</dbReference>
<keyword evidence="4 8" id="KW-0812">Transmembrane</keyword>
<feature type="compositionally biased region" description="Acidic residues" evidence="9">
    <location>
        <begin position="24"/>
        <end position="40"/>
    </location>
</feature>
<dbReference type="InParanoid" id="F4RZB6"/>
<sequence length="584" mass="66103">MNPIHLSSSSNQTSQKEIEKEQEQEQEQEIELEIEDENENDQIESIPMLNSLHSNNRFKVHSKKPSSASKDLWGFYSYSFASEIFSIVAVSLFLPITLEQFARDNGFQYPNHNLTCQGSSKDQLNQTNILEPDQETVCDVKLLGRWFDTASFPLYVFSISVAIQAILVCSLGDAADHLSFAGIGSLTGMGLFLLKSESQYWSFISVLVIVSNVSLGGSLVCLNSFIPSISKTQPEVIKIKSRLEEEIGSIELNLKEEYEIVLSNTISKVSSNGISIGFTAGILCLFVSLIPVTIRNGDTTSLRWAVGCSAVWWAIFTIPAAIWLPPSDWKLNQSFHQIFNPKKSWQEFAKMLRSRKKLKHTFYYLMAWFLLSDAYSTITSTAIIFGKTALKMSSSHLILIGIITPATGILGALLIPNLQYKLVFFQGRNGGLRMFNREWELFVLAGVFGKRKTRWILYLFFLALELDFAILLRCFFFFWVWVLLLGVLYGAFQSYARSLFAELIPPGQEAKWYALFSITDKSSSFFGPFIVGAIADLTHNIRYGFVFILLILLVSLPLLNLIHMEIGKEEAFRFSEEEQQEEED</sequence>
<comment type="subcellular location">
    <subcellularLocation>
        <location evidence="1 8">Vacuole membrane</location>
        <topology evidence="1 8">Multi-pass membrane protein</topology>
    </subcellularLocation>
</comment>
<dbReference type="RefSeq" id="XP_007414452.1">
    <property type="nucleotide sequence ID" value="XM_007414390.1"/>
</dbReference>
<feature type="transmembrane region" description="Helical" evidence="8">
    <location>
        <begin position="478"/>
        <end position="500"/>
    </location>
</feature>
<dbReference type="GO" id="GO:0032974">
    <property type="term" value="P:amino acid transmembrane export from vacuole"/>
    <property type="evidence" value="ECO:0007669"/>
    <property type="project" value="TreeGrafter"/>
</dbReference>
<dbReference type="KEGG" id="mlr:MELLADRAFT_91511"/>
<feature type="transmembrane region" description="Helical" evidence="8">
    <location>
        <begin position="152"/>
        <end position="171"/>
    </location>
</feature>
<dbReference type="Pfam" id="PF11700">
    <property type="entry name" value="ATG22"/>
    <property type="match status" value="1"/>
</dbReference>
<feature type="transmembrane region" description="Helical" evidence="8">
    <location>
        <begin position="541"/>
        <end position="562"/>
    </location>
</feature>
<feature type="transmembrane region" description="Helical" evidence="8">
    <location>
        <begin position="397"/>
        <end position="418"/>
    </location>
</feature>
<keyword evidence="3 8" id="KW-0813">Transport</keyword>
<evidence type="ECO:0000256" key="3">
    <source>
        <dbReference type="ARBA" id="ARBA00022448"/>
    </source>
</evidence>
<feature type="transmembrane region" description="Helical" evidence="8">
    <location>
        <begin position="200"/>
        <end position="222"/>
    </location>
</feature>
<feature type="region of interest" description="Disordered" evidence="9">
    <location>
        <begin position="1"/>
        <end position="40"/>
    </location>
</feature>
<dbReference type="AlphaFoldDB" id="F4RZB6"/>
<evidence type="ECO:0000256" key="8">
    <source>
        <dbReference type="RuleBase" id="RU363073"/>
    </source>
</evidence>
<evidence type="ECO:0000256" key="1">
    <source>
        <dbReference type="ARBA" id="ARBA00004128"/>
    </source>
</evidence>
<evidence type="ECO:0000256" key="2">
    <source>
        <dbReference type="ARBA" id="ARBA00006978"/>
    </source>
</evidence>
<keyword evidence="7 8" id="KW-0472">Membrane</keyword>
<feature type="transmembrane region" description="Helical" evidence="8">
    <location>
        <begin position="512"/>
        <end position="535"/>
    </location>
</feature>
<dbReference type="InterPro" id="IPR036259">
    <property type="entry name" value="MFS_trans_sf"/>
</dbReference>
<evidence type="ECO:0000313" key="11">
    <source>
        <dbReference type="Proteomes" id="UP000001072"/>
    </source>
</evidence>
<comment type="similarity">
    <text evidence="2 8">Belongs to the ATG22 family.</text>
</comment>
<feature type="transmembrane region" description="Helical" evidence="8">
    <location>
        <begin position="178"/>
        <end position="194"/>
    </location>
</feature>
<dbReference type="EMBL" id="GL883132">
    <property type="protein sequence ID" value="EGG02195.1"/>
    <property type="molecule type" value="Genomic_DNA"/>
</dbReference>
<gene>
    <name evidence="10" type="ORF">MELLADRAFT_91511</name>
</gene>
<accession>F4RZB6</accession>
<feature type="transmembrane region" description="Helical" evidence="8">
    <location>
        <begin position="361"/>
        <end position="385"/>
    </location>
</feature>
<evidence type="ECO:0000313" key="10">
    <source>
        <dbReference type="EMBL" id="EGG02195.1"/>
    </source>
</evidence>
<dbReference type="eggNOG" id="ENOG502QR9I">
    <property type="taxonomic scope" value="Eukaryota"/>
</dbReference>
<evidence type="ECO:0000256" key="4">
    <source>
        <dbReference type="ARBA" id="ARBA00022692"/>
    </source>
</evidence>
<dbReference type="GeneID" id="18935930"/>
<feature type="compositionally biased region" description="Polar residues" evidence="9">
    <location>
        <begin position="1"/>
        <end position="14"/>
    </location>
</feature>
<feature type="transmembrane region" description="Helical" evidence="8">
    <location>
        <begin position="73"/>
        <end position="96"/>
    </location>
</feature>
<name>F4RZB6_MELLP</name>
<dbReference type="VEuPathDB" id="FungiDB:MELLADRAFT_91511"/>
<keyword evidence="6 8" id="KW-0072">Autophagy</keyword>
<evidence type="ECO:0000256" key="9">
    <source>
        <dbReference type="SAM" id="MobiDB-lite"/>
    </source>
</evidence>
<dbReference type="STRING" id="747676.F4RZB6"/>
<dbReference type="Gene3D" id="1.20.1250.20">
    <property type="entry name" value="MFS general substrate transporter like domains"/>
    <property type="match status" value="1"/>
</dbReference>
<keyword evidence="5 8" id="KW-1133">Transmembrane helix</keyword>
<feature type="transmembrane region" description="Helical" evidence="8">
    <location>
        <begin position="304"/>
        <end position="324"/>
    </location>
</feature>
<proteinExistence type="inferred from homology"/>
<dbReference type="FunCoup" id="F4RZB6">
    <property type="interactions" value="8"/>
</dbReference>
<evidence type="ECO:0000256" key="6">
    <source>
        <dbReference type="ARBA" id="ARBA00023006"/>
    </source>
</evidence>